<dbReference type="Proteomes" id="UP000231276">
    <property type="component" value="Unassembled WGS sequence"/>
</dbReference>
<dbReference type="InterPro" id="IPR043141">
    <property type="entry name" value="Ribosomal_uL10-like_sf"/>
</dbReference>
<accession>A0A2H0DWZ3</accession>
<dbReference type="AlphaFoldDB" id="A0A2H0DWZ3"/>
<gene>
    <name evidence="5 6" type="primary">rplJ</name>
    <name evidence="6" type="ORF">COW82_01460</name>
</gene>
<dbReference type="SUPFAM" id="SSF160369">
    <property type="entry name" value="Ribosomal protein L10-like"/>
    <property type="match status" value="1"/>
</dbReference>
<sequence>MAINKEKKKDILSKLKDILGNAKSVTFVNFHGISVPDINEMRGGLKEKGVGYYVAKKTLVRKALDETKIEGELPELGGELALAYSREDETAPARAIYEFQKRFKETLGILGGIFGGVYQSQNQMTEIAAIPSIQILRGMFLNVINSPIQGLVIALDEISKGREK</sequence>
<comment type="subunit">
    <text evidence="5">Part of the ribosomal stalk of the 50S ribosomal subunit. The N-terminus interacts with L11 and the large rRNA to form the base of the stalk. The C-terminus forms an elongated spine to which L12 dimers bind in a sequential fashion forming a multimeric L10(L12)X complex.</text>
</comment>
<evidence type="ECO:0000313" key="7">
    <source>
        <dbReference type="Proteomes" id="UP000231276"/>
    </source>
</evidence>
<keyword evidence="5" id="KW-0694">RNA-binding</keyword>
<dbReference type="CDD" id="cd05797">
    <property type="entry name" value="Ribosomal_L10"/>
    <property type="match status" value="1"/>
</dbReference>
<dbReference type="GO" id="GO:1990904">
    <property type="term" value="C:ribonucleoprotein complex"/>
    <property type="evidence" value="ECO:0007669"/>
    <property type="project" value="UniProtKB-KW"/>
</dbReference>
<dbReference type="GO" id="GO:0070180">
    <property type="term" value="F:large ribosomal subunit rRNA binding"/>
    <property type="evidence" value="ECO:0007669"/>
    <property type="project" value="UniProtKB-UniRule"/>
</dbReference>
<reference evidence="6 7" key="1">
    <citation type="submission" date="2017-09" db="EMBL/GenBank/DDBJ databases">
        <title>Depth-based differentiation of microbial function through sediment-hosted aquifers and enrichment of novel symbionts in the deep terrestrial subsurface.</title>
        <authorList>
            <person name="Probst A.J."/>
            <person name="Ladd B."/>
            <person name="Jarett J.K."/>
            <person name="Geller-Mcgrath D.E."/>
            <person name="Sieber C.M."/>
            <person name="Emerson J.B."/>
            <person name="Anantharaman K."/>
            <person name="Thomas B.C."/>
            <person name="Malmstrom R."/>
            <person name="Stieglmeier M."/>
            <person name="Klingl A."/>
            <person name="Woyke T."/>
            <person name="Ryan C.M."/>
            <person name="Banfield J.F."/>
        </authorList>
    </citation>
    <scope>NUCLEOTIDE SEQUENCE [LARGE SCALE GENOMIC DNA]</scope>
    <source>
        <strain evidence="6">CG22_combo_CG10-13_8_21_14_all_43_18</strain>
    </source>
</reference>
<dbReference type="PANTHER" id="PTHR11560">
    <property type="entry name" value="39S RIBOSOMAL PROTEIN L10, MITOCHONDRIAL"/>
    <property type="match status" value="1"/>
</dbReference>
<proteinExistence type="inferred from homology"/>
<comment type="caution">
    <text evidence="6">The sequence shown here is derived from an EMBL/GenBank/DDBJ whole genome shotgun (WGS) entry which is preliminary data.</text>
</comment>
<evidence type="ECO:0000256" key="5">
    <source>
        <dbReference type="HAMAP-Rule" id="MF_00362"/>
    </source>
</evidence>
<dbReference type="GO" id="GO:0005840">
    <property type="term" value="C:ribosome"/>
    <property type="evidence" value="ECO:0007669"/>
    <property type="project" value="UniProtKB-KW"/>
</dbReference>
<protein>
    <recommendedName>
        <fullName evidence="4 5">Large ribosomal subunit protein uL10</fullName>
    </recommendedName>
</protein>
<evidence type="ECO:0000256" key="3">
    <source>
        <dbReference type="ARBA" id="ARBA00023274"/>
    </source>
</evidence>
<dbReference type="HAMAP" id="MF_00362">
    <property type="entry name" value="Ribosomal_uL10"/>
    <property type="match status" value="1"/>
</dbReference>
<name>A0A2H0DWZ3_9BACT</name>
<dbReference type="Gene3D" id="3.30.70.1730">
    <property type="match status" value="1"/>
</dbReference>
<evidence type="ECO:0000256" key="1">
    <source>
        <dbReference type="ARBA" id="ARBA00008889"/>
    </source>
</evidence>
<organism evidence="6 7">
    <name type="scientific">Candidatus Campbellbacteria bacterium CG22_combo_CG10-13_8_21_14_all_43_18</name>
    <dbReference type="NCBI Taxonomy" id="1974530"/>
    <lineage>
        <taxon>Bacteria</taxon>
        <taxon>Candidatus Campbelliibacteriota</taxon>
    </lineage>
</organism>
<dbReference type="NCBIfam" id="NF000955">
    <property type="entry name" value="PRK00099.1-1"/>
    <property type="match status" value="1"/>
</dbReference>
<keyword evidence="2 5" id="KW-0689">Ribosomal protein</keyword>
<dbReference type="InterPro" id="IPR022973">
    <property type="entry name" value="Ribosomal_uL10_bac"/>
</dbReference>
<dbReference type="InterPro" id="IPR001790">
    <property type="entry name" value="Ribosomal_uL10"/>
</dbReference>
<dbReference type="GO" id="GO:0006412">
    <property type="term" value="P:translation"/>
    <property type="evidence" value="ECO:0007669"/>
    <property type="project" value="UniProtKB-UniRule"/>
</dbReference>
<evidence type="ECO:0000256" key="2">
    <source>
        <dbReference type="ARBA" id="ARBA00022980"/>
    </source>
</evidence>
<comment type="function">
    <text evidence="5">Forms part of the ribosomal stalk, playing a central role in the interaction of the ribosome with GTP-bound translation factors.</text>
</comment>
<dbReference type="EMBL" id="PCTS01000021">
    <property type="protein sequence ID" value="PIP86511.1"/>
    <property type="molecule type" value="Genomic_DNA"/>
</dbReference>
<keyword evidence="3 5" id="KW-0687">Ribonucleoprotein</keyword>
<dbReference type="InterPro" id="IPR047865">
    <property type="entry name" value="Ribosomal_uL10_bac_type"/>
</dbReference>
<evidence type="ECO:0000256" key="4">
    <source>
        <dbReference type="ARBA" id="ARBA00035202"/>
    </source>
</evidence>
<keyword evidence="5" id="KW-0699">rRNA-binding</keyword>
<evidence type="ECO:0000313" key="6">
    <source>
        <dbReference type="EMBL" id="PIP86511.1"/>
    </source>
</evidence>
<dbReference type="Pfam" id="PF00466">
    <property type="entry name" value="Ribosomal_L10"/>
    <property type="match status" value="1"/>
</dbReference>
<comment type="similarity">
    <text evidence="1 5">Belongs to the universal ribosomal protein uL10 family.</text>
</comment>